<name>A0ABP1R333_9HEXA</name>
<evidence type="ECO:0000313" key="2">
    <source>
        <dbReference type="EMBL" id="CAL8118404.1"/>
    </source>
</evidence>
<organism evidence="2 3">
    <name type="scientific">Orchesella dallaii</name>
    <dbReference type="NCBI Taxonomy" id="48710"/>
    <lineage>
        <taxon>Eukaryota</taxon>
        <taxon>Metazoa</taxon>
        <taxon>Ecdysozoa</taxon>
        <taxon>Arthropoda</taxon>
        <taxon>Hexapoda</taxon>
        <taxon>Collembola</taxon>
        <taxon>Entomobryomorpha</taxon>
        <taxon>Entomobryoidea</taxon>
        <taxon>Orchesellidae</taxon>
        <taxon>Orchesellinae</taxon>
        <taxon>Orchesella</taxon>
    </lineage>
</organism>
<reference evidence="2 3" key="1">
    <citation type="submission" date="2024-08" db="EMBL/GenBank/DDBJ databases">
        <authorList>
            <person name="Cucini C."/>
            <person name="Frati F."/>
        </authorList>
    </citation>
    <scope>NUCLEOTIDE SEQUENCE [LARGE SCALE GENOMIC DNA]</scope>
</reference>
<dbReference type="Proteomes" id="UP001642540">
    <property type="component" value="Unassembled WGS sequence"/>
</dbReference>
<evidence type="ECO:0000313" key="3">
    <source>
        <dbReference type="Proteomes" id="UP001642540"/>
    </source>
</evidence>
<accession>A0ABP1R333</accession>
<dbReference type="SMART" id="SM00256">
    <property type="entry name" value="FBOX"/>
    <property type="match status" value="1"/>
</dbReference>
<protein>
    <recommendedName>
        <fullName evidence="1">F-box domain-containing protein</fullName>
    </recommendedName>
</protein>
<dbReference type="SUPFAM" id="SSF81383">
    <property type="entry name" value="F-box domain"/>
    <property type="match status" value="1"/>
</dbReference>
<dbReference type="Gene3D" id="1.20.1280.50">
    <property type="match status" value="1"/>
</dbReference>
<sequence>MGRQNPMKQDDAFKYIPPELCFEIFSYLDIESFRAIRRVSKRIKILADASRNLSFNCDLTDTTIATIVHSTESFSRVKVHNFGGEKNKIVSSTRGTGRVFGCAQAIHLIGSNINAVEIGKMMQYAVGSVNELIFQHCSSAVLTSVFDLQKTFESLRRLSICHNYFPSRQETQILENIGSENVALQLPHLEVFKISYELVNIAYGFLSPNDVFANYLAVAQLIHRYKETLRTVEILRNEMLLAPFLFLFFSDVRLSRYQRDQMQKCVEGFNETKLDSLTIVTLLKEGTYPWTLG</sequence>
<proteinExistence type="predicted"/>
<dbReference type="EMBL" id="CAXLJM020000057">
    <property type="protein sequence ID" value="CAL8118404.1"/>
    <property type="molecule type" value="Genomic_DNA"/>
</dbReference>
<dbReference type="InterPro" id="IPR036047">
    <property type="entry name" value="F-box-like_dom_sf"/>
</dbReference>
<gene>
    <name evidence="2" type="ORF">ODALV1_LOCUS18118</name>
</gene>
<dbReference type="PROSITE" id="PS50181">
    <property type="entry name" value="FBOX"/>
    <property type="match status" value="1"/>
</dbReference>
<evidence type="ECO:0000259" key="1">
    <source>
        <dbReference type="PROSITE" id="PS50181"/>
    </source>
</evidence>
<feature type="domain" description="F-box" evidence="1">
    <location>
        <begin position="10"/>
        <end position="58"/>
    </location>
</feature>
<keyword evidence="3" id="KW-1185">Reference proteome</keyword>
<dbReference type="InterPro" id="IPR001810">
    <property type="entry name" value="F-box_dom"/>
</dbReference>
<comment type="caution">
    <text evidence="2">The sequence shown here is derived from an EMBL/GenBank/DDBJ whole genome shotgun (WGS) entry which is preliminary data.</text>
</comment>
<dbReference type="Pfam" id="PF12937">
    <property type="entry name" value="F-box-like"/>
    <property type="match status" value="1"/>
</dbReference>